<accession>A0AAX1EG47</accession>
<dbReference type="InterPro" id="IPR016166">
    <property type="entry name" value="FAD-bd_PCMH"/>
</dbReference>
<dbReference type="InterPro" id="IPR016167">
    <property type="entry name" value="FAD-bd_PCMH_sub1"/>
</dbReference>
<dbReference type="InterPro" id="IPR006094">
    <property type="entry name" value="Oxid_FAD_bind_N"/>
</dbReference>
<keyword evidence="3" id="KW-0812">Transmembrane</keyword>
<keyword evidence="1" id="KW-0285">Flavoprotein</keyword>
<feature type="region of interest" description="Disordered" evidence="2">
    <location>
        <begin position="1"/>
        <end position="29"/>
    </location>
</feature>
<protein>
    <submittedName>
        <fullName evidence="5">FAD-binding oxidoreductase</fullName>
    </submittedName>
</protein>
<dbReference type="GO" id="GO:0016899">
    <property type="term" value="F:oxidoreductase activity, acting on the CH-OH group of donors, oxygen as acceptor"/>
    <property type="evidence" value="ECO:0007669"/>
    <property type="project" value="InterPro"/>
</dbReference>
<feature type="transmembrane region" description="Helical" evidence="3">
    <location>
        <begin position="157"/>
        <end position="176"/>
    </location>
</feature>
<evidence type="ECO:0000259" key="4">
    <source>
        <dbReference type="PROSITE" id="PS51387"/>
    </source>
</evidence>
<name>A0AAX1EG47_9GAMM</name>
<keyword evidence="3" id="KW-1133">Transmembrane helix</keyword>
<dbReference type="PROSITE" id="PS51387">
    <property type="entry name" value="FAD_PCMH"/>
    <property type="match status" value="1"/>
</dbReference>
<evidence type="ECO:0000256" key="3">
    <source>
        <dbReference type="SAM" id="Phobius"/>
    </source>
</evidence>
<dbReference type="RefSeq" id="WP_135060311.1">
    <property type="nucleotide sequence ID" value="NZ_CP038254.1"/>
</dbReference>
<proteinExistence type="predicted"/>
<dbReference type="Gene3D" id="3.30.465.10">
    <property type="match status" value="1"/>
</dbReference>
<sequence>MRSQKRSFTSFSKATQSQGRGLRPEREDQLESCFDKRSEHGFLARGQGLSYNDCCLNNQGYLIETNRLNHFLSFDTDTGLVVCQAAVSFADLFSLHPGFIPPVIPGTVHVTLAGGIANDVHGKNNPVAGCFSDHVEWFNLQTGHQSRRCSREENSELFFATIAGLGLTGIITRIGLRLRPGSQYVNVNKTSFIELPFLLEQMIEDKTRVDYQAAWVDLLNTPRALLFQAQETQDTCEDKFKTFSLPKLPVRLIYPWFMKQFNCWYFKRKIKRTCQTVIEYNNPLDKIKHWNRLYGQKGFIQFQGVFDEKDAYKTIQHLLEIIRTHKATPTLAVLKLLDRHGSGLLSFCQPGFTLAVDFIHDRSARNAITAMNQFLCDTGGKVYLAKDLLLNPEQFQHMYPKHEEFSNILKEYRSPMQSDLGRRLGILK</sequence>
<dbReference type="GO" id="GO:0071949">
    <property type="term" value="F:FAD binding"/>
    <property type="evidence" value="ECO:0007669"/>
    <property type="project" value="InterPro"/>
</dbReference>
<dbReference type="PANTHER" id="PTHR43762">
    <property type="entry name" value="L-GULONOLACTONE OXIDASE"/>
    <property type="match status" value="1"/>
</dbReference>
<dbReference type="InterPro" id="IPR036318">
    <property type="entry name" value="FAD-bd_PCMH-like_sf"/>
</dbReference>
<dbReference type="Gene3D" id="3.30.43.10">
    <property type="entry name" value="Uridine Diphospho-n-acetylenolpyruvylglucosamine Reductase, domain 2"/>
    <property type="match status" value="1"/>
</dbReference>
<dbReference type="Pfam" id="PF01565">
    <property type="entry name" value="FAD_binding_4"/>
    <property type="match status" value="1"/>
</dbReference>
<evidence type="ECO:0000313" key="6">
    <source>
        <dbReference type="Proteomes" id="UP000295517"/>
    </source>
</evidence>
<feature type="domain" description="FAD-binding PCMH-type" evidence="4">
    <location>
        <begin position="14"/>
        <end position="181"/>
    </location>
</feature>
<dbReference type="InterPro" id="IPR016170">
    <property type="entry name" value="Cytok_DH_C_sf"/>
</dbReference>
<gene>
    <name evidence="5" type="ORF">E3983_06525</name>
</gene>
<evidence type="ECO:0000256" key="1">
    <source>
        <dbReference type="ARBA" id="ARBA00022827"/>
    </source>
</evidence>
<feature type="compositionally biased region" description="Polar residues" evidence="2">
    <location>
        <begin position="1"/>
        <end position="19"/>
    </location>
</feature>
<dbReference type="Gene3D" id="3.40.462.10">
    <property type="entry name" value="FAD-linked oxidases, C-terminal domain"/>
    <property type="match status" value="1"/>
</dbReference>
<reference evidence="5 6" key="1">
    <citation type="submission" date="2019-03" db="EMBL/GenBank/DDBJ databases">
        <title>Diverse conjugative elements silence natural transformation in Legionella species.</title>
        <authorList>
            <person name="Durieux I."/>
            <person name="Ginevra C."/>
            <person name="Attaiech L."/>
            <person name="Picq K."/>
            <person name="Juan P.A."/>
            <person name="Jarraud S."/>
            <person name="Charpentier X."/>
        </authorList>
    </citation>
    <scope>NUCLEOTIDE SEQUENCE [LARGE SCALE GENOMIC DNA]</scope>
    <source>
        <strain evidence="5 6">HL-0427-4011</strain>
    </source>
</reference>
<dbReference type="SUPFAM" id="SSF56176">
    <property type="entry name" value="FAD-binding/transporter-associated domain-like"/>
    <property type="match status" value="1"/>
</dbReference>
<dbReference type="Proteomes" id="UP000295517">
    <property type="component" value="Chromosome"/>
</dbReference>
<evidence type="ECO:0000256" key="2">
    <source>
        <dbReference type="SAM" id="MobiDB-lite"/>
    </source>
</evidence>
<keyword evidence="3" id="KW-0472">Membrane</keyword>
<dbReference type="PANTHER" id="PTHR43762:SF1">
    <property type="entry name" value="D-ARABINONO-1,4-LACTONE OXIDASE"/>
    <property type="match status" value="1"/>
</dbReference>
<evidence type="ECO:0000313" key="5">
    <source>
        <dbReference type="EMBL" id="QBR84037.1"/>
    </source>
</evidence>
<dbReference type="InterPro" id="IPR016169">
    <property type="entry name" value="FAD-bd_PCMH_sub2"/>
</dbReference>
<dbReference type="EMBL" id="CP038254">
    <property type="protein sequence ID" value="QBR84037.1"/>
    <property type="molecule type" value="Genomic_DNA"/>
</dbReference>
<keyword evidence="1" id="KW-0274">FAD</keyword>
<dbReference type="AlphaFoldDB" id="A0AAX1EG47"/>
<organism evidence="5 6">
    <name type="scientific">Legionella israelensis</name>
    <dbReference type="NCBI Taxonomy" id="454"/>
    <lineage>
        <taxon>Bacteria</taxon>
        <taxon>Pseudomonadati</taxon>
        <taxon>Pseudomonadota</taxon>
        <taxon>Gammaproteobacteria</taxon>
        <taxon>Legionellales</taxon>
        <taxon>Legionellaceae</taxon>
        <taxon>Legionella</taxon>
    </lineage>
</organism>
<dbReference type="InterPro" id="IPR010031">
    <property type="entry name" value="FAD_lactone_oxidase-like"/>
</dbReference>